<evidence type="ECO:0000313" key="3">
    <source>
        <dbReference type="Proteomes" id="UP000316727"/>
    </source>
</evidence>
<reference evidence="2 3" key="1">
    <citation type="submission" date="2019-06" db="EMBL/GenBank/DDBJ databases">
        <title>A novel bacterium of genus Pontibacter, isolated from marine sediment.</title>
        <authorList>
            <person name="Huang H."/>
            <person name="Mo K."/>
            <person name="Hu Y."/>
        </authorList>
    </citation>
    <scope>NUCLEOTIDE SEQUENCE [LARGE SCALE GENOMIC DNA]</scope>
    <source>
        <strain evidence="2 3">HB172049</strain>
    </source>
</reference>
<feature type="domain" description="Bacterial bifunctional deaminase-reductase C-terminal" evidence="1">
    <location>
        <begin position="3"/>
        <end position="166"/>
    </location>
</feature>
<evidence type="ECO:0000259" key="1">
    <source>
        <dbReference type="Pfam" id="PF01872"/>
    </source>
</evidence>
<dbReference type="SUPFAM" id="SSF53597">
    <property type="entry name" value="Dihydrofolate reductase-like"/>
    <property type="match status" value="1"/>
</dbReference>
<dbReference type="RefSeq" id="WP_140620916.1">
    <property type="nucleotide sequence ID" value="NZ_VFRQ01000003.1"/>
</dbReference>
<sequence length="176" mass="19539">MREVILYIAVSLDGYIARTDGSTDWLEAPAFTLQDEDFGYSTFLQSIDTTLMGYNTYQTILNFAGPFPYSGKTNYVFSRSPEADTAQVSFIPQEEATAFVKRLKQQSGQAIWLIGGGKLNTMLLRTNLIDEIILTTVPVILGAGVPLFATGAPERQLEVRESKTYPIGFVQLRLKP</sequence>
<dbReference type="InterPro" id="IPR050765">
    <property type="entry name" value="Riboflavin_Biosynth_HTPR"/>
</dbReference>
<dbReference type="Pfam" id="PF01872">
    <property type="entry name" value="RibD_C"/>
    <property type="match status" value="1"/>
</dbReference>
<dbReference type="Gene3D" id="3.40.430.10">
    <property type="entry name" value="Dihydrofolate Reductase, subunit A"/>
    <property type="match status" value="1"/>
</dbReference>
<dbReference type="PANTHER" id="PTHR38011:SF11">
    <property type="entry name" value="2,5-DIAMINO-6-RIBOSYLAMINO-4(3H)-PYRIMIDINONE 5'-PHOSPHATE REDUCTASE"/>
    <property type="match status" value="1"/>
</dbReference>
<protein>
    <submittedName>
        <fullName evidence="2">Dihydrofolate reductase</fullName>
    </submittedName>
</protein>
<dbReference type="InterPro" id="IPR002734">
    <property type="entry name" value="RibDG_C"/>
</dbReference>
<evidence type="ECO:0000313" key="2">
    <source>
        <dbReference type="EMBL" id="TPE44891.1"/>
    </source>
</evidence>
<dbReference type="InterPro" id="IPR024072">
    <property type="entry name" value="DHFR-like_dom_sf"/>
</dbReference>
<dbReference type="Proteomes" id="UP000316727">
    <property type="component" value="Unassembled WGS sequence"/>
</dbReference>
<gene>
    <name evidence="2" type="ORF">FJM65_07685</name>
</gene>
<dbReference type="GO" id="GO:0009231">
    <property type="term" value="P:riboflavin biosynthetic process"/>
    <property type="evidence" value="ECO:0007669"/>
    <property type="project" value="InterPro"/>
</dbReference>
<organism evidence="2 3">
    <name type="scientific">Pontibacter mangrovi</name>
    <dbReference type="NCBI Taxonomy" id="2589816"/>
    <lineage>
        <taxon>Bacteria</taxon>
        <taxon>Pseudomonadati</taxon>
        <taxon>Bacteroidota</taxon>
        <taxon>Cytophagia</taxon>
        <taxon>Cytophagales</taxon>
        <taxon>Hymenobacteraceae</taxon>
        <taxon>Pontibacter</taxon>
    </lineage>
</organism>
<dbReference type="OrthoDB" id="195113at2"/>
<name>A0A501WCE1_9BACT</name>
<accession>A0A501WCE1</accession>
<comment type="caution">
    <text evidence="2">The sequence shown here is derived from an EMBL/GenBank/DDBJ whole genome shotgun (WGS) entry which is preliminary data.</text>
</comment>
<proteinExistence type="predicted"/>
<dbReference type="EMBL" id="VFRQ01000003">
    <property type="protein sequence ID" value="TPE44891.1"/>
    <property type="molecule type" value="Genomic_DNA"/>
</dbReference>
<dbReference type="GO" id="GO:0008703">
    <property type="term" value="F:5-amino-6-(5-phosphoribosylamino)uracil reductase activity"/>
    <property type="evidence" value="ECO:0007669"/>
    <property type="project" value="InterPro"/>
</dbReference>
<dbReference type="AlphaFoldDB" id="A0A501WCE1"/>
<dbReference type="PANTHER" id="PTHR38011">
    <property type="entry name" value="DIHYDROFOLATE REDUCTASE FAMILY PROTEIN (AFU_ORTHOLOGUE AFUA_8G06820)"/>
    <property type="match status" value="1"/>
</dbReference>
<keyword evidence="3" id="KW-1185">Reference proteome</keyword>